<dbReference type="PROSITE" id="PS00211">
    <property type="entry name" value="ABC_TRANSPORTER_1"/>
    <property type="match status" value="1"/>
</dbReference>
<dbReference type="InterPro" id="IPR015854">
    <property type="entry name" value="ABC_transpr_LolD-like"/>
</dbReference>
<dbReference type="GO" id="GO:0005524">
    <property type="term" value="F:ATP binding"/>
    <property type="evidence" value="ECO:0007669"/>
    <property type="project" value="UniProtKB-KW"/>
</dbReference>
<keyword evidence="1" id="KW-0813">Transport</keyword>
<dbReference type="InterPro" id="IPR017911">
    <property type="entry name" value="MacB-like_ATP-bd"/>
</dbReference>
<accession>A0A1G6YUD7</accession>
<evidence type="ECO:0000256" key="1">
    <source>
        <dbReference type="ARBA" id="ARBA00022448"/>
    </source>
</evidence>
<evidence type="ECO:0000313" key="6">
    <source>
        <dbReference type="EMBL" id="SDD93255.1"/>
    </source>
</evidence>
<dbReference type="AlphaFoldDB" id="A0A1G6YUD7"/>
<comment type="similarity">
    <text evidence="4">Belongs to the ABC transporter superfamily. Macrolide exporter (TC 3.A.1.122) family.</text>
</comment>
<name>A0A1G6YUD7_9SPHI</name>
<evidence type="ECO:0000259" key="5">
    <source>
        <dbReference type="PROSITE" id="PS50893"/>
    </source>
</evidence>
<evidence type="ECO:0000256" key="4">
    <source>
        <dbReference type="ARBA" id="ARBA00038388"/>
    </source>
</evidence>
<sequence>MDIYANRAGNKPSTGASISIKIIPLETILNILNLSKTYQSAGRMLTVLDNINFAIATGSTNAIVGPSGSGKTTLLGLCAGLDRSSSGSVELNGINLSNLTEDQRAQVRNQHVGFIFQNFQLLPTLTALENVMVPLELRNERNIKARALDLLDKVGLADRGHHYPSQLSGGEQQRVSLARAFSNAPKILFADEPTGNLDAETSEKVVKLIFDLNKEAGTTLVVVTHDLELAAKTQRIIRIKGGKLISDEKTING</sequence>
<dbReference type="PROSITE" id="PS50893">
    <property type="entry name" value="ABC_TRANSPORTER_2"/>
    <property type="match status" value="1"/>
</dbReference>
<dbReference type="PANTHER" id="PTHR24220">
    <property type="entry name" value="IMPORT ATP-BINDING PROTEIN"/>
    <property type="match status" value="1"/>
</dbReference>
<reference evidence="6 7" key="1">
    <citation type="submission" date="2016-10" db="EMBL/GenBank/DDBJ databases">
        <authorList>
            <person name="de Groot N.N."/>
        </authorList>
    </citation>
    <scope>NUCLEOTIDE SEQUENCE [LARGE SCALE GENOMIC DNA]</scope>
    <source>
        <strain evidence="6 7">47C3B</strain>
    </source>
</reference>
<dbReference type="Proteomes" id="UP000199072">
    <property type="component" value="Unassembled WGS sequence"/>
</dbReference>
<protein>
    <submittedName>
        <fullName evidence="6">Putative ABC transport system ATP-binding protein</fullName>
    </submittedName>
</protein>
<dbReference type="STRING" id="1391627.SAMN05216464_10379"/>
<dbReference type="GO" id="GO:0098796">
    <property type="term" value="C:membrane protein complex"/>
    <property type="evidence" value="ECO:0007669"/>
    <property type="project" value="UniProtKB-ARBA"/>
</dbReference>
<evidence type="ECO:0000313" key="7">
    <source>
        <dbReference type="Proteomes" id="UP000199072"/>
    </source>
</evidence>
<keyword evidence="3 6" id="KW-0067">ATP-binding</keyword>
<dbReference type="InterPro" id="IPR017871">
    <property type="entry name" value="ABC_transporter-like_CS"/>
</dbReference>
<evidence type="ECO:0000256" key="3">
    <source>
        <dbReference type="ARBA" id="ARBA00022840"/>
    </source>
</evidence>
<keyword evidence="7" id="KW-1185">Reference proteome</keyword>
<dbReference type="SUPFAM" id="SSF52540">
    <property type="entry name" value="P-loop containing nucleoside triphosphate hydrolases"/>
    <property type="match status" value="1"/>
</dbReference>
<dbReference type="GO" id="GO:0016887">
    <property type="term" value="F:ATP hydrolysis activity"/>
    <property type="evidence" value="ECO:0007669"/>
    <property type="project" value="InterPro"/>
</dbReference>
<keyword evidence="2" id="KW-0547">Nucleotide-binding</keyword>
<evidence type="ECO:0000256" key="2">
    <source>
        <dbReference type="ARBA" id="ARBA00022741"/>
    </source>
</evidence>
<dbReference type="Pfam" id="PF00005">
    <property type="entry name" value="ABC_tran"/>
    <property type="match status" value="1"/>
</dbReference>
<proteinExistence type="inferred from homology"/>
<dbReference type="SMART" id="SM00382">
    <property type="entry name" value="AAA"/>
    <property type="match status" value="1"/>
</dbReference>
<dbReference type="FunFam" id="3.40.50.300:FF:000032">
    <property type="entry name" value="Export ABC transporter ATP-binding protein"/>
    <property type="match status" value="1"/>
</dbReference>
<dbReference type="GO" id="GO:0022857">
    <property type="term" value="F:transmembrane transporter activity"/>
    <property type="evidence" value="ECO:0007669"/>
    <property type="project" value="TreeGrafter"/>
</dbReference>
<dbReference type="Gene3D" id="3.40.50.300">
    <property type="entry name" value="P-loop containing nucleotide triphosphate hydrolases"/>
    <property type="match status" value="1"/>
</dbReference>
<dbReference type="CDD" id="cd03255">
    <property type="entry name" value="ABC_MJ0796_LolCDE_FtsE"/>
    <property type="match status" value="1"/>
</dbReference>
<dbReference type="InterPro" id="IPR003439">
    <property type="entry name" value="ABC_transporter-like_ATP-bd"/>
</dbReference>
<organism evidence="6 7">
    <name type="scientific">Mucilaginibacter pineti</name>
    <dbReference type="NCBI Taxonomy" id="1391627"/>
    <lineage>
        <taxon>Bacteria</taxon>
        <taxon>Pseudomonadati</taxon>
        <taxon>Bacteroidota</taxon>
        <taxon>Sphingobacteriia</taxon>
        <taxon>Sphingobacteriales</taxon>
        <taxon>Sphingobacteriaceae</taxon>
        <taxon>Mucilaginibacter</taxon>
    </lineage>
</organism>
<dbReference type="InterPro" id="IPR003593">
    <property type="entry name" value="AAA+_ATPase"/>
</dbReference>
<dbReference type="EMBL" id="FNAI01000003">
    <property type="protein sequence ID" value="SDD93255.1"/>
    <property type="molecule type" value="Genomic_DNA"/>
</dbReference>
<dbReference type="InterPro" id="IPR027417">
    <property type="entry name" value="P-loop_NTPase"/>
</dbReference>
<dbReference type="GO" id="GO:0005886">
    <property type="term" value="C:plasma membrane"/>
    <property type="evidence" value="ECO:0007669"/>
    <property type="project" value="TreeGrafter"/>
</dbReference>
<gene>
    <name evidence="6" type="ORF">SAMN05216464_10379</name>
</gene>
<feature type="domain" description="ABC transporter" evidence="5">
    <location>
        <begin position="29"/>
        <end position="253"/>
    </location>
</feature>